<dbReference type="InterPro" id="IPR004379">
    <property type="entry name" value="UDP-GALP_mutase"/>
</dbReference>
<evidence type="ECO:0000256" key="5">
    <source>
        <dbReference type="ARBA" id="ARBA00023235"/>
    </source>
</evidence>
<keyword evidence="8" id="KW-1185">Reference proteome</keyword>
<comment type="similarity">
    <text evidence="2">Belongs to the UDP-galactopyranose/dTDP-fucopyranose mutase family.</text>
</comment>
<dbReference type="GO" id="GO:0050660">
    <property type="term" value="F:flavin adenine dinucleotide binding"/>
    <property type="evidence" value="ECO:0007669"/>
    <property type="project" value="TreeGrafter"/>
</dbReference>
<dbReference type="OrthoDB" id="5792777at2"/>
<dbReference type="SUPFAM" id="SSF51971">
    <property type="entry name" value="Nucleotide-binding domain"/>
    <property type="match status" value="1"/>
</dbReference>
<reference evidence="7 8" key="1">
    <citation type="submission" date="2017-05" db="EMBL/GenBank/DDBJ databases">
        <title>Complete and WGS of Bordetella genogroups.</title>
        <authorList>
            <person name="Spilker T."/>
            <person name="LiPuma J."/>
        </authorList>
    </citation>
    <scope>NUCLEOTIDE SEQUENCE [LARGE SCALE GENOMIC DNA]</scope>
    <source>
        <strain evidence="7 8">AU7206</strain>
    </source>
</reference>
<dbReference type="PANTHER" id="PTHR21197">
    <property type="entry name" value="UDP-GALACTOPYRANOSE MUTASE"/>
    <property type="match status" value="1"/>
</dbReference>
<sequence>MSRFARDVKVYYVEEPVRDSAGEPLLEERVRLDGVHVIVPHIGAQRSPREAEQDQKALLDELILREQIEEPVLWYYTPMSMAYSSHMSAGLVVYDCMDELSAFLGAPSELIRHERQLLARADVVFTGGYSLYESKRKLHPNAHPFPSSVDVPHFKRARGSVPQPPDQARIGRPRMGFYGVLDERFDGPLVAEVARLRPDWQIVLVGPVVKIDPATLPQAPNIHYLGSKRYDELPAYLAGWSVALMPFAMNASTRYISPTKTPEYLAGARPVVSTPIADVVRTYGHTSLVRIAATAQDFVEAAERALEDMKDPGAVARQADQILAGTSWERTWQGMRTEMNRARAAARNAPIVLPRAGGTRSRAAVPHGRHYDYLVVGAGFAGTVLAERLAEDSGKRVLVIDRRPHVGGNAYDYQNEHGILVHRYGPHIFHTNSEKVVAYLSRFTEWRPYEHRVLASVDGLLVPMPVNLTTLSRLYGRAFDEDQARQFLAQRAEPIADVRTSEDIVVSQIGRELYEKFFRGYTRKQWGLDPSQLDRSVAARVPARMSLDDRYFTDSFQQMPAAGYTRMFENMLDHPNIDVALCADFSCVRDDVRYDKLVYTGPIDEYFGYRHGRLPYRSLKFRHETLDQEWLQPVGVVNYPAEDVPYTRITEYKHLTGQHHAKTAITREYPSAEGDPYYPIPRPENAELWKRYQALADAEPNVHFVGRLATYRYYNMDQVVAQALATYAAMESRKPVATPPAARLAAA</sequence>
<organism evidence="7 8">
    <name type="scientific">Bordetella genomosp. 13</name>
    <dbReference type="NCBI Taxonomy" id="463040"/>
    <lineage>
        <taxon>Bacteria</taxon>
        <taxon>Pseudomonadati</taxon>
        <taxon>Pseudomonadota</taxon>
        <taxon>Betaproteobacteria</taxon>
        <taxon>Burkholderiales</taxon>
        <taxon>Alcaligenaceae</taxon>
        <taxon>Bordetella</taxon>
    </lineage>
</organism>
<dbReference type="GO" id="GO:0005829">
    <property type="term" value="C:cytosol"/>
    <property type="evidence" value="ECO:0007669"/>
    <property type="project" value="TreeGrafter"/>
</dbReference>
<dbReference type="Gene3D" id="3.40.50.720">
    <property type="entry name" value="NAD(P)-binding Rossmann-like Domain"/>
    <property type="match status" value="3"/>
</dbReference>
<protein>
    <submittedName>
        <fullName evidence="7">UDP-galactopyranose mutase</fullName>
    </submittedName>
</protein>
<dbReference type="PANTHER" id="PTHR21197:SF0">
    <property type="entry name" value="UDP-GALACTOPYRANOSE MUTASE"/>
    <property type="match status" value="1"/>
</dbReference>
<keyword evidence="5" id="KW-0413">Isomerase</keyword>
<dbReference type="Proteomes" id="UP000194161">
    <property type="component" value="Chromosome"/>
</dbReference>
<accession>A0A1W6ZK41</accession>
<evidence type="ECO:0000313" key="7">
    <source>
        <dbReference type="EMBL" id="ARP97617.1"/>
    </source>
</evidence>
<dbReference type="SUPFAM" id="SSF53756">
    <property type="entry name" value="UDP-Glycosyltransferase/glycogen phosphorylase"/>
    <property type="match status" value="1"/>
</dbReference>
<dbReference type="EMBL" id="CP021111">
    <property type="protein sequence ID" value="ARP97617.1"/>
    <property type="molecule type" value="Genomic_DNA"/>
</dbReference>
<dbReference type="STRING" id="463040.CAL15_23430"/>
<evidence type="ECO:0000256" key="3">
    <source>
        <dbReference type="ARBA" id="ARBA00022630"/>
    </source>
</evidence>
<dbReference type="Pfam" id="PF13692">
    <property type="entry name" value="Glyco_trans_1_4"/>
    <property type="match status" value="1"/>
</dbReference>
<dbReference type="Pfam" id="PF13450">
    <property type="entry name" value="NAD_binding_8"/>
    <property type="match status" value="1"/>
</dbReference>
<feature type="domain" description="UDP-galactopyranose mutase C-terminal" evidence="6">
    <location>
        <begin position="516"/>
        <end position="713"/>
    </location>
</feature>
<keyword evidence="3" id="KW-0285">Flavoprotein</keyword>
<evidence type="ECO:0000259" key="6">
    <source>
        <dbReference type="Pfam" id="PF03275"/>
    </source>
</evidence>
<gene>
    <name evidence="7" type="ORF">CAL15_23430</name>
</gene>
<evidence type="ECO:0000313" key="8">
    <source>
        <dbReference type="Proteomes" id="UP000194161"/>
    </source>
</evidence>
<dbReference type="InterPro" id="IPR015899">
    <property type="entry name" value="UDP-GalPyranose_mutase_C"/>
</dbReference>
<keyword evidence="4" id="KW-0274">FAD</keyword>
<evidence type="ECO:0000256" key="4">
    <source>
        <dbReference type="ARBA" id="ARBA00022827"/>
    </source>
</evidence>
<dbReference type="Pfam" id="PF03275">
    <property type="entry name" value="GLF"/>
    <property type="match status" value="1"/>
</dbReference>
<comment type="cofactor">
    <cofactor evidence="1">
        <name>FAD</name>
        <dbReference type="ChEBI" id="CHEBI:57692"/>
    </cofactor>
</comment>
<evidence type="ECO:0000256" key="2">
    <source>
        <dbReference type="ARBA" id="ARBA00009321"/>
    </source>
</evidence>
<dbReference type="FunFam" id="3.40.50.720:FF:000397">
    <property type="entry name" value="UDP-galactopyranose mutase"/>
    <property type="match status" value="1"/>
</dbReference>
<proteinExistence type="inferred from homology"/>
<dbReference type="AlphaFoldDB" id="A0A1W6ZK41"/>
<dbReference type="Gene3D" id="3.40.50.2000">
    <property type="entry name" value="Glycogen Phosphorylase B"/>
    <property type="match status" value="1"/>
</dbReference>
<dbReference type="KEGG" id="bgm:CAL15_23430"/>
<name>A0A1W6ZK41_9BORD</name>
<dbReference type="NCBIfam" id="TIGR00031">
    <property type="entry name" value="UDP-GALP_mutase"/>
    <property type="match status" value="1"/>
</dbReference>
<evidence type="ECO:0000256" key="1">
    <source>
        <dbReference type="ARBA" id="ARBA00001974"/>
    </source>
</evidence>
<dbReference type="SUPFAM" id="SSF54373">
    <property type="entry name" value="FAD-linked reductases, C-terminal domain"/>
    <property type="match status" value="1"/>
</dbReference>
<dbReference type="GO" id="GO:0008767">
    <property type="term" value="F:UDP-galactopyranose mutase activity"/>
    <property type="evidence" value="ECO:0007669"/>
    <property type="project" value="InterPro"/>
</dbReference>